<reference evidence="2" key="1">
    <citation type="submission" date="2025-08" db="UniProtKB">
        <authorList>
            <consortium name="RefSeq"/>
        </authorList>
    </citation>
    <scope>IDENTIFICATION</scope>
    <source>
        <tissue evidence="2">Total insect</tissue>
    </source>
</reference>
<keyword evidence="1" id="KW-1185">Reference proteome</keyword>
<dbReference type="RefSeq" id="XP_034253879.1">
    <property type="nucleotide sequence ID" value="XM_034397988.1"/>
</dbReference>
<dbReference type="InParanoid" id="A0A6P9A9B3"/>
<dbReference type="OrthoDB" id="8188508at2759"/>
<accession>A0A6P9A9B3</accession>
<sequence>MQRTRVVPKIHGVWPCPNKNHFLRFGAIKIVAHDDGSEYVDIPNATLDTDINSISKVLIRIHRCIGTVSETTCEYFNSFTWTTALCQLIKIKGVFWTPLKESIHPKAECPIKQGHYEVINGSTNYDQMGDILGSGLEKFVWRGDLEIFNERGDLAACSLIHSEFRRILAKHR</sequence>
<dbReference type="GeneID" id="117652832"/>
<dbReference type="KEGG" id="tpal:117652832"/>
<evidence type="ECO:0000313" key="1">
    <source>
        <dbReference type="Proteomes" id="UP000515158"/>
    </source>
</evidence>
<name>A0A6P9A9B3_THRPL</name>
<proteinExistence type="predicted"/>
<evidence type="ECO:0000313" key="2">
    <source>
        <dbReference type="RefSeq" id="XP_034253879.1"/>
    </source>
</evidence>
<protein>
    <submittedName>
        <fullName evidence="2">Uncharacterized protein LOC117652832</fullName>
    </submittedName>
</protein>
<organism evidence="2">
    <name type="scientific">Thrips palmi</name>
    <name type="common">Melon thrips</name>
    <dbReference type="NCBI Taxonomy" id="161013"/>
    <lineage>
        <taxon>Eukaryota</taxon>
        <taxon>Metazoa</taxon>
        <taxon>Ecdysozoa</taxon>
        <taxon>Arthropoda</taxon>
        <taxon>Hexapoda</taxon>
        <taxon>Insecta</taxon>
        <taxon>Pterygota</taxon>
        <taxon>Neoptera</taxon>
        <taxon>Paraneoptera</taxon>
        <taxon>Thysanoptera</taxon>
        <taxon>Terebrantia</taxon>
        <taxon>Thripoidea</taxon>
        <taxon>Thripidae</taxon>
        <taxon>Thrips</taxon>
    </lineage>
</organism>
<dbReference type="AlphaFoldDB" id="A0A6P9A9B3"/>
<gene>
    <name evidence="2" type="primary">LOC117652832</name>
</gene>
<dbReference type="Proteomes" id="UP000515158">
    <property type="component" value="Unplaced"/>
</dbReference>